<dbReference type="InterPro" id="IPR023214">
    <property type="entry name" value="HAD_sf"/>
</dbReference>
<dbReference type="SUPFAM" id="SSF56784">
    <property type="entry name" value="HAD-like"/>
    <property type="match status" value="1"/>
</dbReference>
<reference evidence="1 2" key="1">
    <citation type="submission" date="2020-05" db="EMBL/GenBank/DDBJ databases">
        <title>Distinct polysaccharide utilization as determinants for interspecies competition between intestinal Prevotella spp.</title>
        <authorList>
            <person name="Galvez E.J.C."/>
            <person name="Iljazovic A."/>
            <person name="Strowig T."/>
        </authorList>
    </citation>
    <scope>NUCLEOTIDE SEQUENCE [LARGE SCALE GENOMIC DNA]</scope>
    <source>
        <strain evidence="1 2">PMUR</strain>
    </source>
</reference>
<name>A0ABX2ALJ3_9BACT</name>
<accession>A0ABX2ALJ3</accession>
<dbReference type="RefSeq" id="WP_172272850.1">
    <property type="nucleotide sequence ID" value="NZ_CASGMU010000001.1"/>
</dbReference>
<dbReference type="NCBIfam" id="TIGR01488">
    <property type="entry name" value="HAD-SF-IB"/>
    <property type="match status" value="1"/>
</dbReference>
<evidence type="ECO:0000313" key="2">
    <source>
        <dbReference type="Proteomes" id="UP000714420"/>
    </source>
</evidence>
<dbReference type="InterPro" id="IPR036412">
    <property type="entry name" value="HAD-like_sf"/>
</dbReference>
<dbReference type="InterPro" id="IPR006385">
    <property type="entry name" value="HAD_hydro_SerB1"/>
</dbReference>
<dbReference type="Gene3D" id="3.40.50.1000">
    <property type="entry name" value="HAD superfamily/HAD-like"/>
    <property type="match status" value="1"/>
</dbReference>
<protein>
    <submittedName>
        <fullName evidence="1">HAD-IB family hydrolase</fullName>
    </submittedName>
</protein>
<keyword evidence="2" id="KW-1185">Reference proteome</keyword>
<gene>
    <name evidence="1" type="ORF">HPS56_01740</name>
</gene>
<dbReference type="EMBL" id="JABKKF010000001">
    <property type="protein sequence ID" value="NPD91094.1"/>
    <property type="molecule type" value="Genomic_DNA"/>
</dbReference>
<comment type="caution">
    <text evidence="1">The sequence shown here is derived from an EMBL/GenBank/DDBJ whole genome shotgun (WGS) entry which is preliminary data.</text>
</comment>
<dbReference type="Proteomes" id="UP000714420">
    <property type="component" value="Unassembled WGS sequence"/>
</dbReference>
<dbReference type="NCBIfam" id="TIGR01490">
    <property type="entry name" value="HAD-SF-IB-hyp1"/>
    <property type="match status" value="1"/>
</dbReference>
<proteinExistence type="predicted"/>
<dbReference type="Gene3D" id="1.20.1440.100">
    <property type="entry name" value="SG protein - dephosphorylation function"/>
    <property type="match status" value="1"/>
</dbReference>
<organism evidence="1 2">
    <name type="scientific">Xylanibacter muris</name>
    <dbReference type="NCBI Taxonomy" id="2736290"/>
    <lineage>
        <taxon>Bacteria</taxon>
        <taxon>Pseudomonadati</taxon>
        <taxon>Bacteroidota</taxon>
        <taxon>Bacteroidia</taxon>
        <taxon>Bacteroidales</taxon>
        <taxon>Prevotellaceae</taxon>
        <taxon>Xylanibacter</taxon>
    </lineage>
</organism>
<keyword evidence="1" id="KW-0378">Hydrolase</keyword>
<sequence>MRKIYAFDFDGTITTRDTMFLFLRGLSGMRKVVYALISEAPFIIMMKLGMYSRHNAKERLLRRFIAGRNILDIDAFCNTLAVRHKDIIRGTAVAEIEKAKAEGAEVVVVTASVENWVKPFLPGITVIGTKLETTPGGIVTGRLSTRNCCGSEKVKRLLELYPDRESYYLAAYGDSSGDRELLEFADEPHYKVF</sequence>
<evidence type="ECO:0000313" key="1">
    <source>
        <dbReference type="EMBL" id="NPD91094.1"/>
    </source>
</evidence>
<dbReference type="Pfam" id="PF12710">
    <property type="entry name" value="HAD"/>
    <property type="match status" value="1"/>
</dbReference>
<dbReference type="GO" id="GO:0016787">
    <property type="term" value="F:hydrolase activity"/>
    <property type="evidence" value="ECO:0007669"/>
    <property type="project" value="UniProtKB-KW"/>
</dbReference>